<keyword evidence="2" id="KW-1185">Reference proteome</keyword>
<sequence>MMLIEETQVPDAALPVAAFREHLRLGSGFADDSLQDGVLASFLRAALAAIEARTGKALLERSFALTVQAWHGPERQPLPLAPISAVGEVVLVDGDGGETLVAPSAYRLLPDPWRPVLYAVGAHLPRIGAEGHAVVCFVAGYGPDWNDLPPDLCQAVLLLAAHYYEHRNETTLGSGCAPFGVTSLIERYRPMRMTLGEGQ</sequence>
<dbReference type="InterPro" id="IPR011738">
    <property type="entry name" value="Phage_CHP"/>
</dbReference>
<evidence type="ECO:0000313" key="1">
    <source>
        <dbReference type="EMBL" id="SEO50622.1"/>
    </source>
</evidence>
<protein>
    <recommendedName>
        <fullName evidence="3">Phage gp6-like head-tail connector protein</fullName>
    </recommendedName>
</protein>
<dbReference type="AlphaFoldDB" id="A0A1H8Q8Q8"/>
<evidence type="ECO:0008006" key="3">
    <source>
        <dbReference type="Google" id="ProtNLM"/>
    </source>
</evidence>
<dbReference type="CDD" id="cd08054">
    <property type="entry name" value="gp6"/>
    <property type="match status" value="1"/>
</dbReference>
<dbReference type="InterPro" id="IPR006450">
    <property type="entry name" value="Phage_HK97_gp6-like"/>
</dbReference>
<dbReference type="STRING" id="569882.SAMN04490248_10659"/>
<dbReference type="Gene3D" id="1.10.3230.30">
    <property type="entry name" value="Phage gp6-like head-tail connector protein"/>
    <property type="match status" value="1"/>
</dbReference>
<dbReference type="NCBIfam" id="TIGR01560">
    <property type="entry name" value="put_DNA_pack"/>
    <property type="match status" value="1"/>
</dbReference>
<dbReference type="OrthoDB" id="8478788at2"/>
<reference evidence="1 2" key="1">
    <citation type="submission" date="2016-10" db="EMBL/GenBank/DDBJ databases">
        <authorList>
            <person name="de Groot N.N."/>
        </authorList>
    </citation>
    <scope>NUCLEOTIDE SEQUENCE [LARGE SCALE GENOMIC DNA]</scope>
    <source>
        <strain evidence="1 2">DSM 27842</strain>
    </source>
</reference>
<name>A0A1H8Q8Q8_9RHOB</name>
<proteinExistence type="predicted"/>
<dbReference type="NCBIfam" id="TIGR02215">
    <property type="entry name" value="phage_chp_gp8"/>
    <property type="match status" value="1"/>
</dbReference>
<accession>A0A1H8Q8Q8</accession>
<dbReference type="EMBL" id="FODS01000006">
    <property type="protein sequence ID" value="SEO50622.1"/>
    <property type="molecule type" value="Genomic_DNA"/>
</dbReference>
<gene>
    <name evidence="1" type="ORF">SAMN04490248_10659</name>
</gene>
<evidence type="ECO:0000313" key="2">
    <source>
        <dbReference type="Proteomes" id="UP000198893"/>
    </source>
</evidence>
<dbReference type="Proteomes" id="UP000198893">
    <property type="component" value="Unassembled WGS sequence"/>
</dbReference>
<organism evidence="1 2">
    <name type="scientific">Salinihabitans flavidus</name>
    <dbReference type="NCBI Taxonomy" id="569882"/>
    <lineage>
        <taxon>Bacteria</taxon>
        <taxon>Pseudomonadati</taxon>
        <taxon>Pseudomonadota</taxon>
        <taxon>Alphaproteobacteria</taxon>
        <taxon>Rhodobacterales</taxon>
        <taxon>Roseobacteraceae</taxon>
        <taxon>Salinihabitans</taxon>
    </lineage>
</organism>
<dbReference type="RefSeq" id="WP_093116868.1">
    <property type="nucleotide sequence ID" value="NZ_FODS01000006.1"/>
</dbReference>